<organism evidence="1">
    <name type="scientific">Acinetobacter johnsonii</name>
    <dbReference type="NCBI Taxonomy" id="40214"/>
    <lineage>
        <taxon>Bacteria</taxon>
        <taxon>Pseudomonadati</taxon>
        <taxon>Pseudomonadota</taxon>
        <taxon>Gammaproteobacteria</taxon>
        <taxon>Moraxellales</taxon>
        <taxon>Moraxellaceae</taxon>
        <taxon>Acinetobacter</taxon>
    </lineage>
</organism>
<dbReference type="EMBL" id="FUUY01000001">
    <property type="protein sequence ID" value="SJX20707.1"/>
    <property type="molecule type" value="Genomic_DNA"/>
</dbReference>
<dbReference type="Proteomes" id="UP000196240">
    <property type="component" value="Unassembled WGS sequence"/>
</dbReference>
<proteinExistence type="predicted"/>
<name>A0A1R7Q8Y0_ACIJO</name>
<dbReference type="AlphaFoldDB" id="A0A1R7Q8Y0"/>
<gene>
    <name evidence="1" type="ORF">ACNJC6_00304</name>
</gene>
<evidence type="ECO:0000313" key="1">
    <source>
        <dbReference type="EMBL" id="SJX20707.1"/>
    </source>
</evidence>
<reference evidence="1" key="1">
    <citation type="submission" date="2017-02" db="EMBL/GenBank/DDBJ databases">
        <authorList>
            <person name="Peterson S.W."/>
        </authorList>
    </citation>
    <scope>NUCLEOTIDE SEQUENCE [LARGE SCALE GENOMIC DNA]</scope>
    <source>
        <strain evidence="1">C6</strain>
    </source>
</reference>
<accession>A0A1R7Q8Y0</accession>
<sequence length="334" mass="38280">MGLGMKNVLNIAVFGLSLNSLEQIKEQILLSLPENLNVRWVNLAEQKIDLLLVNDVFFNSPGIQKLLTIQNIVYLRLVKKVENAGHIVGDQLFYPFSNIEYLQDWLSRKVLSQHELTAPVKSTLEVIIPVQSVMPTVLNPVMTTAQVFSEIFTPRNGYIQLFDAHGFLALVDTRTERVWVEPNKEIQFNETLNQTYATAQLAQDTIKDKDVYDLRIWLWKVVNASSAIQLPQVSLNQNFRLEIWPQFEKDLQRRDFLKMATCFSQGAQIDQVKQSLNLSNERVLNFVACAVLLQLGQFIDQNEVKYQADTQQVETGQMNKLRGFIGKLRKKLGL</sequence>
<protein>
    <submittedName>
        <fullName evidence="1">Uncharacterized protein</fullName>
    </submittedName>
</protein>